<feature type="domain" description="Response regulatory" evidence="4">
    <location>
        <begin position="1"/>
        <end position="58"/>
    </location>
</feature>
<proteinExistence type="predicted"/>
<evidence type="ECO:0000256" key="3">
    <source>
        <dbReference type="PROSITE-ProRule" id="PRU00169"/>
    </source>
</evidence>
<dbReference type="CDD" id="cd17546">
    <property type="entry name" value="REC_hyHK_CKI1_RcsC-like"/>
    <property type="match status" value="1"/>
</dbReference>
<name>A0ABS5VKA8_9BACT</name>
<dbReference type="Gene3D" id="3.40.50.2300">
    <property type="match status" value="1"/>
</dbReference>
<dbReference type="PROSITE" id="PS50110">
    <property type="entry name" value="RESPONSE_REGULATORY"/>
    <property type="match status" value="1"/>
</dbReference>
<dbReference type="EMBL" id="JAHESD010000002">
    <property type="protein sequence ID" value="MBT1701883.1"/>
    <property type="molecule type" value="Genomic_DNA"/>
</dbReference>
<comment type="caution">
    <text evidence="3">Lacks conserved residue(s) required for the propagation of feature annotation.</text>
</comment>
<keyword evidence="2" id="KW-0902">Two-component regulatory system</keyword>
<keyword evidence="6" id="KW-1185">Reference proteome</keyword>
<accession>A0ABS5VKA8</accession>
<evidence type="ECO:0000313" key="5">
    <source>
        <dbReference type="EMBL" id="MBT1701883.1"/>
    </source>
</evidence>
<dbReference type="SUPFAM" id="SSF52172">
    <property type="entry name" value="CheY-like"/>
    <property type="match status" value="1"/>
</dbReference>
<evidence type="ECO:0000256" key="1">
    <source>
        <dbReference type="ARBA" id="ARBA00022553"/>
    </source>
</evidence>
<sequence>MEDSQHIRKNNQKEPVIIAMTANALEKDREECLKAGMNDYLSKPIKIDDLISTVEKWASLIATENSTYHRNNNF</sequence>
<dbReference type="RefSeq" id="WP_254151580.1">
    <property type="nucleotide sequence ID" value="NZ_JAHESD010000002.1"/>
</dbReference>
<dbReference type="InterPro" id="IPR011006">
    <property type="entry name" value="CheY-like_superfamily"/>
</dbReference>
<keyword evidence="1" id="KW-0597">Phosphoprotein</keyword>
<evidence type="ECO:0000259" key="4">
    <source>
        <dbReference type="PROSITE" id="PS50110"/>
    </source>
</evidence>
<dbReference type="PANTHER" id="PTHR45339">
    <property type="entry name" value="HYBRID SIGNAL TRANSDUCTION HISTIDINE KINASE J"/>
    <property type="match status" value="1"/>
</dbReference>
<dbReference type="Pfam" id="PF00072">
    <property type="entry name" value="Response_reg"/>
    <property type="match status" value="1"/>
</dbReference>
<dbReference type="InterPro" id="IPR001789">
    <property type="entry name" value="Sig_transdc_resp-reg_receiver"/>
</dbReference>
<comment type="caution">
    <text evidence="5">The sequence shown here is derived from an EMBL/GenBank/DDBJ whole genome shotgun (WGS) entry which is preliminary data.</text>
</comment>
<protein>
    <submittedName>
        <fullName evidence="5">Response regulator</fullName>
    </submittedName>
</protein>
<dbReference type="PANTHER" id="PTHR45339:SF1">
    <property type="entry name" value="HYBRID SIGNAL TRANSDUCTION HISTIDINE KINASE J"/>
    <property type="match status" value="1"/>
</dbReference>
<organism evidence="5 6">
    <name type="scientific">Chryseosolibacter indicus</name>
    <dbReference type="NCBI Taxonomy" id="2782351"/>
    <lineage>
        <taxon>Bacteria</taxon>
        <taxon>Pseudomonadati</taxon>
        <taxon>Bacteroidota</taxon>
        <taxon>Cytophagia</taxon>
        <taxon>Cytophagales</taxon>
        <taxon>Chryseotaleaceae</taxon>
        <taxon>Chryseosolibacter</taxon>
    </lineage>
</organism>
<gene>
    <name evidence="5" type="ORF">KK060_01245</name>
</gene>
<reference evidence="5 6" key="1">
    <citation type="submission" date="2021-05" db="EMBL/GenBank/DDBJ databases">
        <title>A Polyphasic approach of four new species of the genus Ohtaekwangia: Ohtaekwangia histidinii sp. nov., Ohtaekwangia cretensis sp. nov., Ohtaekwangia indiensis sp. nov., Ohtaekwangia reichenbachii sp. nov. from diverse environment.</title>
        <authorList>
            <person name="Octaviana S."/>
        </authorList>
    </citation>
    <scope>NUCLEOTIDE SEQUENCE [LARGE SCALE GENOMIC DNA]</scope>
    <source>
        <strain evidence="5 6">PWU20</strain>
    </source>
</reference>
<evidence type="ECO:0000256" key="2">
    <source>
        <dbReference type="ARBA" id="ARBA00023012"/>
    </source>
</evidence>
<dbReference type="Proteomes" id="UP000772618">
    <property type="component" value="Unassembled WGS sequence"/>
</dbReference>
<evidence type="ECO:0000313" key="6">
    <source>
        <dbReference type="Proteomes" id="UP000772618"/>
    </source>
</evidence>